<sequence>MRFSKLNTLLHFALTTCITLTAAASISQGLPESASPLAPRLKCTVDGDDSPEAALRQVDPHALSTMYCAIGCDYVVNNAIPHPQSTSIKPNCFVDKVEDKIVMKKYKAKDGKDENKRRRQEQTRKGGKVGKRDIDAYTVEKATFTFSCTHPNGQDYTEAAANWIKLEMSICKKPGRASLP</sequence>
<comment type="caution">
    <text evidence="3">The sequence shown here is derived from an EMBL/GenBank/DDBJ whole genome shotgun (WGS) entry which is preliminary data.</text>
</comment>
<evidence type="ECO:0000256" key="1">
    <source>
        <dbReference type="SAM" id="MobiDB-lite"/>
    </source>
</evidence>
<accession>A0AAJ4XM80</accession>
<organism evidence="3 4">
    <name type="scientific">Melanopsichium pennsylvanicum</name>
    <dbReference type="NCBI Taxonomy" id="63383"/>
    <lineage>
        <taxon>Eukaryota</taxon>
        <taxon>Fungi</taxon>
        <taxon>Dikarya</taxon>
        <taxon>Basidiomycota</taxon>
        <taxon>Ustilaginomycotina</taxon>
        <taxon>Ustilaginomycetes</taxon>
        <taxon>Ustilaginales</taxon>
        <taxon>Ustilaginaceae</taxon>
        <taxon>Melanopsichium</taxon>
    </lineage>
</organism>
<keyword evidence="4" id="KW-1185">Reference proteome</keyword>
<evidence type="ECO:0000256" key="2">
    <source>
        <dbReference type="SAM" id="SignalP"/>
    </source>
</evidence>
<protein>
    <submittedName>
        <fullName evidence="3">Uncharacterized protein</fullName>
    </submittedName>
</protein>
<feature type="signal peptide" evidence="2">
    <location>
        <begin position="1"/>
        <end position="23"/>
    </location>
</feature>
<dbReference type="Proteomes" id="UP001294444">
    <property type="component" value="Unassembled WGS sequence"/>
</dbReference>
<proteinExistence type="predicted"/>
<feature type="chain" id="PRO_5042562355" evidence="2">
    <location>
        <begin position="24"/>
        <end position="180"/>
    </location>
</feature>
<feature type="region of interest" description="Disordered" evidence="1">
    <location>
        <begin position="107"/>
        <end position="132"/>
    </location>
</feature>
<reference evidence="3" key="1">
    <citation type="submission" date="2023-10" db="EMBL/GenBank/DDBJ databases">
        <authorList>
            <person name="Guldener U."/>
        </authorList>
    </citation>
    <scope>NUCLEOTIDE SEQUENCE</scope>
    <source>
        <strain evidence="3">Mp4</strain>
    </source>
</reference>
<keyword evidence="2" id="KW-0732">Signal</keyword>
<gene>
    <name evidence="3" type="ORF">MEPE_03556</name>
</gene>
<dbReference type="EMBL" id="OAPG01000008">
    <property type="protein sequence ID" value="SNX84847.1"/>
    <property type="molecule type" value="Genomic_DNA"/>
</dbReference>
<dbReference type="AlphaFoldDB" id="A0AAJ4XM80"/>
<evidence type="ECO:0000313" key="3">
    <source>
        <dbReference type="EMBL" id="SNX84847.1"/>
    </source>
</evidence>
<name>A0AAJ4XM80_9BASI</name>
<evidence type="ECO:0000313" key="4">
    <source>
        <dbReference type="Proteomes" id="UP001294444"/>
    </source>
</evidence>